<evidence type="ECO:0000313" key="1">
    <source>
        <dbReference type="EMBL" id="GFS71953.1"/>
    </source>
</evidence>
<comment type="caution">
    <text evidence="1">The sequence shown here is derived from an EMBL/GenBank/DDBJ whole genome shotgun (WGS) entry which is preliminary data.</text>
</comment>
<dbReference type="AlphaFoldDB" id="A0A8X6T3U9"/>
<accession>A0A8X6T3U9</accession>
<organism evidence="1 2">
    <name type="scientific">Nephila pilipes</name>
    <name type="common">Giant wood spider</name>
    <name type="synonym">Nephila maculata</name>
    <dbReference type="NCBI Taxonomy" id="299642"/>
    <lineage>
        <taxon>Eukaryota</taxon>
        <taxon>Metazoa</taxon>
        <taxon>Ecdysozoa</taxon>
        <taxon>Arthropoda</taxon>
        <taxon>Chelicerata</taxon>
        <taxon>Arachnida</taxon>
        <taxon>Araneae</taxon>
        <taxon>Araneomorphae</taxon>
        <taxon>Entelegynae</taxon>
        <taxon>Araneoidea</taxon>
        <taxon>Nephilidae</taxon>
        <taxon>Nephila</taxon>
    </lineage>
</organism>
<name>A0A8X6T3U9_NEPPI</name>
<evidence type="ECO:0000313" key="2">
    <source>
        <dbReference type="Proteomes" id="UP000887013"/>
    </source>
</evidence>
<sequence length="243" mass="28451">MQPTSQRQKYEIKDLLEKNSYLEWREKKNCSFQTNLTPNQDAIQNMAYNSTSTSYINFDKNSDKTDFEFQSILGGLNSDRSLCNNLLLVESNGVNTFNESLADNDSIFVASVSKLRVQRNPFLASLKSNLTQIPENWCWEENDFQTDREAFEMDEPELINIFEKPFLLNNPFVSDHLVNPFSDVFIPLPNQFEIPQENTNPFFGATEEMRNKTLDSSEWQKHDEFFQKLQKSKRLDKQLPFLK</sequence>
<dbReference type="OrthoDB" id="6425704at2759"/>
<dbReference type="Proteomes" id="UP000887013">
    <property type="component" value="Unassembled WGS sequence"/>
</dbReference>
<keyword evidence="2" id="KW-1185">Reference proteome</keyword>
<gene>
    <name evidence="1" type="ORF">NPIL_109241</name>
</gene>
<reference evidence="1" key="1">
    <citation type="submission" date="2020-08" db="EMBL/GenBank/DDBJ databases">
        <title>Multicomponent nature underlies the extraordinary mechanical properties of spider dragline silk.</title>
        <authorList>
            <person name="Kono N."/>
            <person name="Nakamura H."/>
            <person name="Mori M."/>
            <person name="Yoshida Y."/>
            <person name="Ohtoshi R."/>
            <person name="Malay A.D."/>
            <person name="Moran D.A.P."/>
            <person name="Tomita M."/>
            <person name="Numata K."/>
            <person name="Arakawa K."/>
        </authorList>
    </citation>
    <scope>NUCLEOTIDE SEQUENCE</scope>
</reference>
<dbReference type="EMBL" id="BMAW01000990">
    <property type="protein sequence ID" value="GFS71953.1"/>
    <property type="molecule type" value="Genomic_DNA"/>
</dbReference>
<protein>
    <submittedName>
        <fullName evidence="1">Uncharacterized protein</fullName>
    </submittedName>
</protein>
<proteinExistence type="predicted"/>